<dbReference type="PROSITE" id="PS50977">
    <property type="entry name" value="HTH_TETR_2"/>
    <property type="match status" value="1"/>
</dbReference>
<dbReference type="SUPFAM" id="SSF48498">
    <property type="entry name" value="Tetracyclin repressor-like, C-terminal domain"/>
    <property type="match status" value="1"/>
</dbReference>
<dbReference type="InterPro" id="IPR049445">
    <property type="entry name" value="TetR_SbtR-like_C"/>
</dbReference>
<dbReference type="RefSeq" id="WP_380617513.1">
    <property type="nucleotide sequence ID" value="NZ_JBHSDK010000001.1"/>
</dbReference>
<dbReference type="PANTHER" id="PTHR30055">
    <property type="entry name" value="HTH-TYPE TRANSCRIPTIONAL REGULATOR RUTR"/>
    <property type="match status" value="1"/>
</dbReference>
<accession>A0ABV8TTJ8</accession>
<dbReference type="SUPFAM" id="SSF46689">
    <property type="entry name" value="Homeodomain-like"/>
    <property type="match status" value="1"/>
</dbReference>
<reference evidence="7" key="1">
    <citation type="journal article" date="2019" name="Int. J. Syst. Evol. Microbiol.">
        <title>The Global Catalogue of Microorganisms (GCM) 10K type strain sequencing project: providing services to taxonomists for standard genome sequencing and annotation.</title>
        <authorList>
            <consortium name="The Broad Institute Genomics Platform"/>
            <consortium name="The Broad Institute Genome Sequencing Center for Infectious Disease"/>
            <person name="Wu L."/>
            <person name="Ma J."/>
        </authorList>
    </citation>
    <scope>NUCLEOTIDE SEQUENCE [LARGE SCALE GENOMIC DNA]</scope>
    <source>
        <strain evidence="7">IBRC-M 10908</strain>
    </source>
</reference>
<keyword evidence="7" id="KW-1185">Reference proteome</keyword>
<comment type="caution">
    <text evidence="6">The sequence shown here is derived from an EMBL/GenBank/DDBJ whole genome shotgun (WGS) entry which is preliminary data.</text>
</comment>
<evidence type="ECO:0000259" key="5">
    <source>
        <dbReference type="PROSITE" id="PS50977"/>
    </source>
</evidence>
<proteinExistence type="predicted"/>
<evidence type="ECO:0000256" key="1">
    <source>
        <dbReference type="ARBA" id="ARBA00023015"/>
    </source>
</evidence>
<sequence length="185" mass="20989">MPAEKRPRRSDALRNRDKLLSTAVELLSARGLDVPMDEVARQAGVSIGTLYNHFPTRQDLYDAILPGRLAAFEKIAETALAEEDPWRAFTGYLDDLFSMQAGDRGLNDTMSRRYFLSDEVDEICRRGFDQAVLIFERAKAAGRLRPDFEAQDLAMLVWAVSQLIRESADWRRFLDLHIGGLRVGD</sequence>
<dbReference type="InterPro" id="IPR050109">
    <property type="entry name" value="HTH-type_TetR-like_transc_reg"/>
</dbReference>
<dbReference type="PANTHER" id="PTHR30055:SF234">
    <property type="entry name" value="HTH-TYPE TRANSCRIPTIONAL REGULATOR BETI"/>
    <property type="match status" value="1"/>
</dbReference>
<dbReference type="Pfam" id="PF21597">
    <property type="entry name" value="TetR_C_43"/>
    <property type="match status" value="1"/>
</dbReference>
<dbReference type="PRINTS" id="PR00455">
    <property type="entry name" value="HTHTETR"/>
</dbReference>
<dbReference type="InterPro" id="IPR009057">
    <property type="entry name" value="Homeodomain-like_sf"/>
</dbReference>
<feature type="domain" description="HTH tetR-type" evidence="5">
    <location>
        <begin position="13"/>
        <end position="72"/>
    </location>
</feature>
<protein>
    <submittedName>
        <fullName evidence="6">TetR/AcrR family transcriptional regulator</fullName>
    </submittedName>
</protein>
<organism evidence="6 7">
    <name type="scientific">Salininema proteolyticum</name>
    <dbReference type="NCBI Taxonomy" id="1607685"/>
    <lineage>
        <taxon>Bacteria</taxon>
        <taxon>Bacillati</taxon>
        <taxon>Actinomycetota</taxon>
        <taxon>Actinomycetes</taxon>
        <taxon>Glycomycetales</taxon>
        <taxon>Glycomycetaceae</taxon>
        <taxon>Salininema</taxon>
    </lineage>
</organism>
<evidence type="ECO:0000313" key="7">
    <source>
        <dbReference type="Proteomes" id="UP001595823"/>
    </source>
</evidence>
<dbReference type="Pfam" id="PF00440">
    <property type="entry name" value="TetR_N"/>
    <property type="match status" value="1"/>
</dbReference>
<evidence type="ECO:0000313" key="6">
    <source>
        <dbReference type="EMBL" id="MFC4333782.1"/>
    </source>
</evidence>
<dbReference type="EMBL" id="JBHSDK010000001">
    <property type="protein sequence ID" value="MFC4333782.1"/>
    <property type="molecule type" value="Genomic_DNA"/>
</dbReference>
<feature type="DNA-binding region" description="H-T-H motif" evidence="4">
    <location>
        <begin position="35"/>
        <end position="54"/>
    </location>
</feature>
<gene>
    <name evidence="6" type="ORF">ACFPET_01055</name>
</gene>
<dbReference type="Proteomes" id="UP001595823">
    <property type="component" value="Unassembled WGS sequence"/>
</dbReference>
<evidence type="ECO:0000256" key="2">
    <source>
        <dbReference type="ARBA" id="ARBA00023125"/>
    </source>
</evidence>
<evidence type="ECO:0000256" key="4">
    <source>
        <dbReference type="PROSITE-ProRule" id="PRU00335"/>
    </source>
</evidence>
<evidence type="ECO:0000256" key="3">
    <source>
        <dbReference type="ARBA" id="ARBA00023163"/>
    </source>
</evidence>
<keyword evidence="1" id="KW-0805">Transcription regulation</keyword>
<dbReference type="Gene3D" id="1.10.357.10">
    <property type="entry name" value="Tetracycline Repressor, domain 2"/>
    <property type="match status" value="1"/>
</dbReference>
<dbReference type="InterPro" id="IPR001647">
    <property type="entry name" value="HTH_TetR"/>
</dbReference>
<keyword evidence="3" id="KW-0804">Transcription</keyword>
<dbReference type="InterPro" id="IPR036271">
    <property type="entry name" value="Tet_transcr_reg_TetR-rel_C_sf"/>
</dbReference>
<name>A0ABV8TTJ8_9ACTN</name>
<keyword evidence="2 4" id="KW-0238">DNA-binding</keyword>